<evidence type="ECO:0000313" key="2">
    <source>
        <dbReference type="Proteomes" id="UP000287171"/>
    </source>
</evidence>
<keyword evidence="2" id="KW-1185">Reference proteome</keyword>
<dbReference type="SUPFAM" id="SSF81301">
    <property type="entry name" value="Nucleotidyltransferase"/>
    <property type="match status" value="1"/>
</dbReference>
<evidence type="ECO:0000313" key="1">
    <source>
        <dbReference type="EMBL" id="GCE27527.1"/>
    </source>
</evidence>
<reference evidence="2" key="1">
    <citation type="submission" date="2018-12" db="EMBL/GenBank/DDBJ databases">
        <title>Tengunoibacter tsumagoiensis gen. nov., sp. nov., Dictyobacter kobayashii sp. nov., D. alpinus sp. nov., and D. joshuensis sp. nov. and description of Dictyobacteraceae fam. nov. within the order Ktedonobacterales isolated from Tengu-no-mugimeshi.</title>
        <authorList>
            <person name="Wang C.M."/>
            <person name="Zheng Y."/>
            <person name="Sakai Y."/>
            <person name="Toyoda A."/>
            <person name="Minakuchi Y."/>
            <person name="Abe K."/>
            <person name="Yokota A."/>
            <person name="Yabe S."/>
        </authorList>
    </citation>
    <scope>NUCLEOTIDE SEQUENCE [LARGE SCALE GENOMIC DNA]</scope>
    <source>
        <strain evidence="2">Uno16</strain>
    </source>
</reference>
<comment type="caution">
    <text evidence="1">The sequence shown here is derived from an EMBL/GenBank/DDBJ whole genome shotgun (WGS) entry which is preliminary data.</text>
</comment>
<organism evidence="1 2">
    <name type="scientific">Dictyobacter alpinus</name>
    <dbReference type="NCBI Taxonomy" id="2014873"/>
    <lineage>
        <taxon>Bacteria</taxon>
        <taxon>Bacillati</taxon>
        <taxon>Chloroflexota</taxon>
        <taxon>Ktedonobacteria</taxon>
        <taxon>Ktedonobacterales</taxon>
        <taxon>Dictyobacteraceae</taxon>
        <taxon>Dictyobacter</taxon>
    </lineage>
</organism>
<dbReference type="AlphaFoldDB" id="A0A402B881"/>
<evidence type="ECO:0008006" key="3">
    <source>
        <dbReference type="Google" id="ProtNLM"/>
    </source>
</evidence>
<proteinExistence type="predicted"/>
<dbReference type="Proteomes" id="UP000287171">
    <property type="component" value="Unassembled WGS sequence"/>
</dbReference>
<accession>A0A402B881</accession>
<dbReference type="OrthoDB" id="146765at2"/>
<dbReference type="EMBL" id="BIFT01000001">
    <property type="protein sequence ID" value="GCE27527.1"/>
    <property type="molecule type" value="Genomic_DNA"/>
</dbReference>
<dbReference type="Gene3D" id="3.30.460.40">
    <property type="match status" value="1"/>
</dbReference>
<sequence length="288" mass="32825">MKTQSPDTSVKAERVLVELIRHAPISKRFKLVQSMTQGTILANIHAWKENHPEASEQEAGIHFVSMTYGSQLAQQAQADLEACETWHLQPGNLLTIISDLAKTFDAFNIPWYLGGSIASSIYGMQQLAQDIDLIVDLSTQHIPLFIPSLKQHYIFDERAIQKAKDKKTSFSILHRNSFTKVDIILGDTCMFSSSRKPGIDRQTLDEQYPDIPVASPYEMILFKLYRYYQDKVSCQDGMINDAEWNDIMGMLKVQAPFLDFSLLDQWIEHLGIRDTWKLVLIDTGLKEA</sequence>
<name>A0A402B881_9CHLR</name>
<dbReference type="InterPro" id="IPR043519">
    <property type="entry name" value="NT_sf"/>
</dbReference>
<gene>
    <name evidence="1" type="ORF">KDA_30110</name>
</gene>
<dbReference type="RefSeq" id="WP_126627864.1">
    <property type="nucleotide sequence ID" value="NZ_BIFT01000001.1"/>
</dbReference>
<protein>
    <recommendedName>
        <fullName evidence="3">Nucleotidyltransferase</fullName>
    </recommendedName>
</protein>